<accession>A0A450ZZL1</accession>
<evidence type="ECO:0008006" key="3">
    <source>
        <dbReference type="Google" id="ProtNLM"/>
    </source>
</evidence>
<protein>
    <recommendedName>
        <fullName evidence="3">AAA domain-containing protein</fullName>
    </recommendedName>
</protein>
<sequence length="280" mass="31459">MKVRAENLGALHRAEFTLGDLTIICGENNTGKTYATYALYGFLYFWKRDIPIEIPKKTIGELLSDGAVVIDITEYQEKALSFLEDGCSTYNKRLPMIFAAPAKNFEKSTFLIEVEPNEIHLSEEYENLAQSANSKLFSITKAQDKLDLIVTLLMGREALKVPQGVIAQVIGDALKEILFGSLFPTPFIVSAERTGAAIFRKELDFARNRLLEEIGKGDKNMDPMDLFFKVHKDYALPVKQNVDFTRQLESTSKETSFIAENQVLPVLAYLVDSAVRSFLP</sequence>
<dbReference type="AlphaFoldDB" id="A0A450ZZL1"/>
<organism evidence="2">
    <name type="scientific">Candidatus Kentrum sp. TUN</name>
    <dbReference type="NCBI Taxonomy" id="2126343"/>
    <lineage>
        <taxon>Bacteria</taxon>
        <taxon>Pseudomonadati</taxon>
        <taxon>Pseudomonadota</taxon>
        <taxon>Gammaproteobacteria</taxon>
        <taxon>Candidatus Kentrum</taxon>
    </lineage>
</organism>
<gene>
    <name evidence="2" type="ORF">BECKTUN1418E_GA0071001_105216</name>
    <name evidence="1" type="ORF">BECKTUN1418F_GA0071002_105516</name>
</gene>
<dbReference type="EMBL" id="CAADFY010000055">
    <property type="protein sequence ID" value="VFK54790.1"/>
    <property type="molecule type" value="Genomic_DNA"/>
</dbReference>
<reference evidence="2" key="1">
    <citation type="submission" date="2019-02" db="EMBL/GenBank/DDBJ databases">
        <authorList>
            <person name="Gruber-Vodicka R. H."/>
            <person name="Seah K. B. B."/>
        </authorList>
    </citation>
    <scope>NUCLEOTIDE SEQUENCE</scope>
    <source>
        <strain evidence="2">BECK_BY2</strain>
        <strain evidence="1">BECK_BY3</strain>
    </source>
</reference>
<evidence type="ECO:0000313" key="1">
    <source>
        <dbReference type="EMBL" id="VFK54790.1"/>
    </source>
</evidence>
<proteinExistence type="predicted"/>
<evidence type="ECO:0000313" key="2">
    <source>
        <dbReference type="EMBL" id="VFK59219.1"/>
    </source>
</evidence>
<dbReference type="EMBL" id="CAADFV010000052">
    <property type="protein sequence ID" value="VFK59219.1"/>
    <property type="molecule type" value="Genomic_DNA"/>
</dbReference>
<name>A0A450ZZL1_9GAMM</name>